<keyword evidence="2" id="KW-1185">Reference proteome</keyword>
<evidence type="ECO:0000313" key="1">
    <source>
        <dbReference type="EMBL" id="RZC51980.1"/>
    </source>
</evidence>
<dbReference type="Proteomes" id="UP000316621">
    <property type="component" value="Chromosome 2"/>
</dbReference>
<dbReference type="STRING" id="3469.A0A4Y7IW13"/>
<protein>
    <submittedName>
        <fullName evidence="1">Uncharacterized protein</fullName>
    </submittedName>
</protein>
<dbReference type="AlphaFoldDB" id="A0A4Y7IW13"/>
<organism evidence="1 2">
    <name type="scientific">Papaver somniferum</name>
    <name type="common">Opium poppy</name>
    <dbReference type="NCBI Taxonomy" id="3469"/>
    <lineage>
        <taxon>Eukaryota</taxon>
        <taxon>Viridiplantae</taxon>
        <taxon>Streptophyta</taxon>
        <taxon>Embryophyta</taxon>
        <taxon>Tracheophyta</taxon>
        <taxon>Spermatophyta</taxon>
        <taxon>Magnoliopsida</taxon>
        <taxon>Ranunculales</taxon>
        <taxon>Papaveraceae</taxon>
        <taxon>Papaveroideae</taxon>
        <taxon>Papaver</taxon>
    </lineage>
</organism>
<gene>
    <name evidence="1" type="ORF">C5167_020410</name>
</gene>
<dbReference type="Gramene" id="RZC51980">
    <property type="protein sequence ID" value="RZC51980"/>
    <property type="gene ID" value="C5167_020410"/>
</dbReference>
<dbReference type="EMBL" id="CM010716">
    <property type="protein sequence ID" value="RZC51980.1"/>
    <property type="molecule type" value="Genomic_DNA"/>
</dbReference>
<dbReference type="Gene3D" id="3.40.50.1980">
    <property type="entry name" value="Nitrogenase molybdenum iron protein domain"/>
    <property type="match status" value="1"/>
</dbReference>
<name>A0A4Y7IW13_PAPSO</name>
<proteinExistence type="predicted"/>
<accession>A0A4Y7IW13</accession>
<reference evidence="1 2" key="1">
    <citation type="journal article" date="2018" name="Science">
        <title>The opium poppy genome and morphinan production.</title>
        <authorList>
            <person name="Guo L."/>
            <person name="Winzer T."/>
            <person name="Yang X."/>
            <person name="Li Y."/>
            <person name="Ning Z."/>
            <person name="He Z."/>
            <person name="Teodor R."/>
            <person name="Lu Y."/>
            <person name="Bowser T.A."/>
            <person name="Graham I.A."/>
            <person name="Ye K."/>
        </authorList>
    </citation>
    <scope>NUCLEOTIDE SEQUENCE [LARGE SCALE GENOMIC DNA]</scope>
    <source>
        <strain evidence="2">cv. HN1</strain>
        <tissue evidence="1">Leaves</tissue>
    </source>
</reference>
<evidence type="ECO:0000313" key="2">
    <source>
        <dbReference type="Proteomes" id="UP000316621"/>
    </source>
</evidence>
<sequence length="67" mass="7373">MKAEHGRESQVRLVMSRDGVDVEAMKKEISSQCKSLLKKIFSSNALSHSFTELATNNTSASTVVLVF</sequence>